<dbReference type="Gene3D" id="1.20.58.1710">
    <property type="match status" value="1"/>
</dbReference>
<gene>
    <name evidence="9" type="primary">MED8</name>
    <name evidence="11" type="ORF">BDY17DRAFT_291940</name>
</gene>
<dbReference type="PANTHER" id="PTHR13074">
    <property type="entry name" value="MEDIATOR OF RNA POLYMERASE II TRANSCRIPTION SUBUNIT 8"/>
    <property type="match status" value="1"/>
</dbReference>
<dbReference type="PANTHER" id="PTHR13074:SF9">
    <property type="entry name" value="MEDIATOR OF RNA POLYMERASE II TRANSCRIPTION SUBUNIT 8"/>
    <property type="match status" value="1"/>
</dbReference>
<evidence type="ECO:0000256" key="8">
    <source>
        <dbReference type="ARBA" id="ARBA00031261"/>
    </source>
</evidence>
<evidence type="ECO:0000256" key="7">
    <source>
        <dbReference type="ARBA" id="ARBA00023242"/>
    </source>
</evidence>
<keyword evidence="5 9" id="KW-0010">Activator</keyword>
<dbReference type="OrthoDB" id="5329317at2759"/>
<evidence type="ECO:0000256" key="3">
    <source>
        <dbReference type="ARBA" id="ARBA00020637"/>
    </source>
</evidence>
<dbReference type="GO" id="GO:0016592">
    <property type="term" value="C:mediator complex"/>
    <property type="evidence" value="ECO:0007669"/>
    <property type="project" value="InterPro"/>
</dbReference>
<reference evidence="11" key="1">
    <citation type="journal article" date="2020" name="Stud. Mycol.">
        <title>101 Dothideomycetes genomes: a test case for predicting lifestyles and emergence of pathogens.</title>
        <authorList>
            <person name="Haridas S."/>
            <person name="Albert R."/>
            <person name="Binder M."/>
            <person name="Bloem J."/>
            <person name="Labutti K."/>
            <person name="Salamov A."/>
            <person name="Andreopoulos B."/>
            <person name="Baker S."/>
            <person name="Barry K."/>
            <person name="Bills G."/>
            <person name="Bluhm B."/>
            <person name="Cannon C."/>
            <person name="Castanera R."/>
            <person name="Culley D."/>
            <person name="Daum C."/>
            <person name="Ezra D."/>
            <person name="Gonzalez J."/>
            <person name="Henrissat B."/>
            <person name="Kuo A."/>
            <person name="Liang C."/>
            <person name="Lipzen A."/>
            <person name="Lutzoni F."/>
            <person name="Magnuson J."/>
            <person name="Mondo S."/>
            <person name="Nolan M."/>
            <person name="Ohm R."/>
            <person name="Pangilinan J."/>
            <person name="Park H.-J."/>
            <person name="Ramirez L."/>
            <person name="Alfaro M."/>
            <person name="Sun H."/>
            <person name="Tritt A."/>
            <person name="Yoshinaga Y."/>
            <person name="Zwiers L.-H."/>
            <person name="Turgeon B."/>
            <person name="Goodwin S."/>
            <person name="Spatafora J."/>
            <person name="Crous P."/>
            <person name="Grigoriev I."/>
        </authorList>
    </citation>
    <scope>NUCLEOTIDE SEQUENCE</scope>
    <source>
        <strain evidence="11">CBS 113389</strain>
    </source>
</reference>
<protein>
    <recommendedName>
        <fullName evidence="3 9">Mediator of RNA polymerase II transcription subunit 8</fullName>
    </recommendedName>
    <alternativeName>
        <fullName evidence="8 9">Mediator complex subunit 8</fullName>
    </alternativeName>
</protein>
<evidence type="ECO:0000313" key="11">
    <source>
        <dbReference type="EMBL" id="KAF2486687.1"/>
    </source>
</evidence>
<evidence type="ECO:0000313" key="12">
    <source>
        <dbReference type="Proteomes" id="UP000799767"/>
    </source>
</evidence>
<dbReference type="Pfam" id="PF10232">
    <property type="entry name" value="Med8"/>
    <property type="match status" value="1"/>
</dbReference>
<keyword evidence="12" id="KW-1185">Reference proteome</keyword>
<name>A0A6A6Q5J4_9PEZI</name>
<dbReference type="Gene3D" id="6.10.250.2610">
    <property type="match status" value="1"/>
</dbReference>
<sequence length="250" mass="27662">MAMTQDNIRALDQLRQRLSQLSTSISSLRADLERNEPLPTWPSLQTSAHALSFNLEELSKTFNNHRQFLNEAHAYPLPQFPGNTHEALLGQLLRKKLEPGAEDWVAEHTTKFDQRNGARAGDKALDKNELKELWAWAAPTSAGIVRPMLEDGGAFDDDYTIAEREAGVASVVTGLKRQLDDEEDEDEEEEGDGGDTDKMEDVVSSNPQHLNAGKEEDQGVNVALPAMPLGSMLRLMTTGTRAQGNQSNLR</sequence>
<dbReference type="GO" id="GO:0070847">
    <property type="term" value="C:core mediator complex"/>
    <property type="evidence" value="ECO:0007669"/>
    <property type="project" value="TreeGrafter"/>
</dbReference>
<dbReference type="AlphaFoldDB" id="A0A6A6Q5J4"/>
<evidence type="ECO:0000256" key="4">
    <source>
        <dbReference type="ARBA" id="ARBA00023015"/>
    </source>
</evidence>
<accession>A0A6A6Q5J4</accession>
<feature type="region of interest" description="Disordered" evidence="10">
    <location>
        <begin position="174"/>
        <end position="225"/>
    </location>
</feature>
<evidence type="ECO:0000256" key="10">
    <source>
        <dbReference type="SAM" id="MobiDB-lite"/>
    </source>
</evidence>
<evidence type="ECO:0000256" key="2">
    <source>
        <dbReference type="ARBA" id="ARBA00005716"/>
    </source>
</evidence>
<comment type="subcellular location">
    <subcellularLocation>
        <location evidence="1 9">Nucleus</location>
    </subcellularLocation>
</comment>
<comment type="similarity">
    <text evidence="2 9">Belongs to the Mediator complex subunit 8 family.</text>
</comment>
<evidence type="ECO:0000256" key="9">
    <source>
        <dbReference type="RuleBase" id="RU364144"/>
    </source>
</evidence>
<comment type="function">
    <text evidence="9">Component of the Mediator complex, a coactivator involved in the regulated transcription of nearly all RNA polymerase II-dependent genes. Mediator functions as a bridge to convey information from gene-specific regulatory proteins to the basal RNA polymerase II transcription machinery. Mediator is recruited to promoters by direct interactions with regulatory proteins and serves as a scaffold for the assembly of a functional preinitiation complex with RNA polymerase II and the general transcription factors.</text>
</comment>
<dbReference type="GO" id="GO:0006357">
    <property type="term" value="P:regulation of transcription by RNA polymerase II"/>
    <property type="evidence" value="ECO:0007669"/>
    <property type="project" value="InterPro"/>
</dbReference>
<feature type="compositionally biased region" description="Acidic residues" evidence="10">
    <location>
        <begin position="180"/>
        <end position="194"/>
    </location>
</feature>
<dbReference type="GO" id="GO:0000978">
    <property type="term" value="F:RNA polymerase II cis-regulatory region sequence-specific DNA binding"/>
    <property type="evidence" value="ECO:0007669"/>
    <property type="project" value="TreeGrafter"/>
</dbReference>
<keyword evidence="7 9" id="KW-0539">Nucleus</keyword>
<keyword evidence="6 9" id="KW-0804">Transcription</keyword>
<comment type="subunit">
    <text evidence="9">Component of the Mediator complex.</text>
</comment>
<evidence type="ECO:0000256" key="1">
    <source>
        <dbReference type="ARBA" id="ARBA00004123"/>
    </source>
</evidence>
<evidence type="ECO:0000256" key="5">
    <source>
        <dbReference type="ARBA" id="ARBA00023159"/>
    </source>
</evidence>
<dbReference type="Proteomes" id="UP000799767">
    <property type="component" value="Unassembled WGS sequence"/>
</dbReference>
<dbReference type="EMBL" id="MU001632">
    <property type="protein sequence ID" value="KAF2486687.1"/>
    <property type="molecule type" value="Genomic_DNA"/>
</dbReference>
<organism evidence="11 12">
    <name type="scientific">Neohortaea acidophila</name>
    <dbReference type="NCBI Taxonomy" id="245834"/>
    <lineage>
        <taxon>Eukaryota</taxon>
        <taxon>Fungi</taxon>
        <taxon>Dikarya</taxon>
        <taxon>Ascomycota</taxon>
        <taxon>Pezizomycotina</taxon>
        <taxon>Dothideomycetes</taxon>
        <taxon>Dothideomycetidae</taxon>
        <taxon>Mycosphaerellales</taxon>
        <taxon>Teratosphaeriaceae</taxon>
        <taxon>Neohortaea</taxon>
    </lineage>
</organism>
<evidence type="ECO:0000256" key="6">
    <source>
        <dbReference type="ARBA" id="ARBA00023163"/>
    </source>
</evidence>
<dbReference type="InterPro" id="IPR019364">
    <property type="entry name" value="Mediatior_Med8_fun/met"/>
</dbReference>
<proteinExistence type="inferred from homology"/>
<dbReference type="GO" id="GO:0003712">
    <property type="term" value="F:transcription coregulator activity"/>
    <property type="evidence" value="ECO:0007669"/>
    <property type="project" value="InterPro"/>
</dbReference>
<keyword evidence="4 9" id="KW-0805">Transcription regulation</keyword>